<keyword evidence="1" id="KW-0472">Membrane</keyword>
<feature type="transmembrane region" description="Helical" evidence="1">
    <location>
        <begin position="12"/>
        <end position="30"/>
    </location>
</feature>
<keyword evidence="1" id="KW-1133">Transmembrane helix</keyword>
<dbReference type="InterPro" id="IPR052734">
    <property type="entry name" value="Nod_factor_acetyltransferase"/>
</dbReference>
<feature type="transmembrane region" description="Helical" evidence="1">
    <location>
        <begin position="176"/>
        <end position="194"/>
    </location>
</feature>
<keyword evidence="1" id="KW-0812">Transmembrane</keyword>
<dbReference type="KEGG" id="anr:Ana3638_00775"/>
<dbReference type="GO" id="GO:0016747">
    <property type="term" value="F:acyltransferase activity, transferring groups other than amino-acyl groups"/>
    <property type="evidence" value="ECO:0007669"/>
    <property type="project" value="InterPro"/>
</dbReference>
<dbReference type="PANTHER" id="PTHR37312">
    <property type="entry name" value="MEMBRANE-BOUND ACYLTRANSFERASE YKRP-RELATED"/>
    <property type="match status" value="1"/>
</dbReference>
<dbReference type="PANTHER" id="PTHR37312:SF1">
    <property type="entry name" value="MEMBRANE-BOUND ACYLTRANSFERASE YKRP-RELATED"/>
    <property type="match status" value="1"/>
</dbReference>
<feature type="transmembrane region" description="Helical" evidence="1">
    <location>
        <begin position="36"/>
        <end position="56"/>
    </location>
</feature>
<sequence length="323" mass="38256">MNRDSYFDNYRGFLILLVVIGHYIGAFIYKNHLMEFLVITIYGFHMPAFAFISAYFSKRNNLLKLVRTLLIPYFVFQIIYFIFLYVIGRDSNLELLEPYFTLWFMLSLFCWRLLIDKIIKIKGILAISYVVAVLAGYVTVIGAFGAIGRTITYLPFFILGYTFNKEKFLKFADKKFVKIGSGILLAIILVVVYFNCDHIDFDVLIMKYSYEKSHLLHWGWLYRSLIYIGSTFLIYLIAVVIPRKKHWFTYLGQRTMSIYLMHGIIYKFLQYQTNLYHTINTVIEMLLILLFAILLTFILSLKPFDILIRKISSIPFEKLFTWY</sequence>
<evidence type="ECO:0000313" key="3">
    <source>
        <dbReference type="EMBL" id="QHQ59509.1"/>
    </source>
</evidence>
<feature type="transmembrane region" description="Helical" evidence="1">
    <location>
        <begin position="146"/>
        <end position="164"/>
    </location>
</feature>
<feature type="transmembrane region" description="Helical" evidence="1">
    <location>
        <begin position="220"/>
        <end position="241"/>
    </location>
</feature>
<keyword evidence="4" id="KW-1185">Reference proteome</keyword>
<dbReference type="InterPro" id="IPR002656">
    <property type="entry name" value="Acyl_transf_3_dom"/>
</dbReference>
<name>A0A6P1THE8_9FIRM</name>
<keyword evidence="3" id="KW-0012">Acyltransferase</keyword>
<gene>
    <name evidence="3" type="ORF">Ana3638_00775</name>
</gene>
<organism evidence="3 4">
    <name type="scientific">Anaerocolumna sedimenticola</name>
    <dbReference type="NCBI Taxonomy" id="2696063"/>
    <lineage>
        <taxon>Bacteria</taxon>
        <taxon>Bacillati</taxon>
        <taxon>Bacillota</taxon>
        <taxon>Clostridia</taxon>
        <taxon>Lachnospirales</taxon>
        <taxon>Lachnospiraceae</taxon>
        <taxon>Anaerocolumna</taxon>
    </lineage>
</organism>
<evidence type="ECO:0000313" key="4">
    <source>
        <dbReference type="Proteomes" id="UP000464314"/>
    </source>
</evidence>
<accession>A0A6P1THE8</accession>
<evidence type="ECO:0000256" key="1">
    <source>
        <dbReference type="SAM" id="Phobius"/>
    </source>
</evidence>
<dbReference type="Proteomes" id="UP000464314">
    <property type="component" value="Chromosome"/>
</dbReference>
<dbReference type="AlphaFoldDB" id="A0A6P1THE8"/>
<evidence type="ECO:0000259" key="2">
    <source>
        <dbReference type="Pfam" id="PF01757"/>
    </source>
</evidence>
<feature type="transmembrane region" description="Helical" evidence="1">
    <location>
        <begin position="248"/>
        <end position="269"/>
    </location>
</feature>
<dbReference type="RefSeq" id="WP_161836149.1">
    <property type="nucleotide sequence ID" value="NZ_CP048000.1"/>
</dbReference>
<feature type="transmembrane region" description="Helical" evidence="1">
    <location>
        <begin position="68"/>
        <end position="87"/>
    </location>
</feature>
<reference evidence="3 4" key="1">
    <citation type="submission" date="2020-01" db="EMBL/GenBank/DDBJ databases">
        <title>Genome analysis of Anaerocolumna sp. CBA3638.</title>
        <authorList>
            <person name="Kim J."/>
            <person name="Roh S.W."/>
        </authorList>
    </citation>
    <scope>NUCLEOTIDE SEQUENCE [LARGE SCALE GENOMIC DNA]</scope>
    <source>
        <strain evidence="3 4">CBA3638</strain>
    </source>
</reference>
<dbReference type="Pfam" id="PF01757">
    <property type="entry name" value="Acyl_transf_3"/>
    <property type="match status" value="1"/>
</dbReference>
<feature type="transmembrane region" description="Helical" evidence="1">
    <location>
        <begin position="122"/>
        <end position="140"/>
    </location>
</feature>
<dbReference type="EMBL" id="CP048000">
    <property type="protein sequence ID" value="QHQ59509.1"/>
    <property type="molecule type" value="Genomic_DNA"/>
</dbReference>
<feature type="transmembrane region" description="Helical" evidence="1">
    <location>
        <begin position="99"/>
        <end position="115"/>
    </location>
</feature>
<feature type="domain" description="Acyltransferase 3" evidence="2">
    <location>
        <begin position="5"/>
        <end position="300"/>
    </location>
</feature>
<feature type="transmembrane region" description="Helical" evidence="1">
    <location>
        <begin position="281"/>
        <end position="301"/>
    </location>
</feature>
<keyword evidence="3" id="KW-0808">Transferase</keyword>
<protein>
    <submittedName>
        <fullName evidence="3">Acyltransferase family protein</fullName>
    </submittedName>
</protein>
<proteinExistence type="predicted"/>